<accession>A0AAV3Y5B9</accession>
<organism evidence="1 2">
    <name type="scientific">Plakobranchus ocellatus</name>
    <dbReference type="NCBI Taxonomy" id="259542"/>
    <lineage>
        <taxon>Eukaryota</taxon>
        <taxon>Metazoa</taxon>
        <taxon>Spiralia</taxon>
        <taxon>Lophotrochozoa</taxon>
        <taxon>Mollusca</taxon>
        <taxon>Gastropoda</taxon>
        <taxon>Heterobranchia</taxon>
        <taxon>Euthyneura</taxon>
        <taxon>Panpulmonata</taxon>
        <taxon>Sacoglossa</taxon>
        <taxon>Placobranchoidea</taxon>
        <taxon>Plakobranchidae</taxon>
        <taxon>Plakobranchus</taxon>
    </lineage>
</organism>
<evidence type="ECO:0000313" key="1">
    <source>
        <dbReference type="EMBL" id="GFN78390.1"/>
    </source>
</evidence>
<protein>
    <submittedName>
        <fullName evidence="1">Uncharacterized protein</fullName>
    </submittedName>
</protein>
<dbReference type="Proteomes" id="UP000735302">
    <property type="component" value="Unassembled WGS sequence"/>
</dbReference>
<name>A0AAV3Y5B9_9GAST</name>
<dbReference type="AlphaFoldDB" id="A0AAV3Y5B9"/>
<evidence type="ECO:0000313" key="2">
    <source>
        <dbReference type="Proteomes" id="UP000735302"/>
    </source>
</evidence>
<dbReference type="EMBL" id="BLXT01000588">
    <property type="protein sequence ID" value="GFN78390.1"/>
    <property type="molecule type" value="Genomic_DNA"/>
</dbReference>
<comment type="caution">
    <text evidence="1">The sequence shown here is derived from an EMBL/GenBank/DDBJ whole genome shotgun (WGS) entry which is preliminary data.</text>
</comment>
<keyword evidence="2" id="KW-1185">Reference proteome</keyword>
<sequence>MVVGVTSFQEAAAITKASSRDILKSVTPIATLQESEEQGVGAFADQPQALPPQPPSVRISSIEPQQSNHLKIKQGKFVKEMI</sequence>
<gene>
    <name evidence="1" type="ORF">PoB_000489600</name>
</gene>
<proteinExistence type="predicted"/>
<reference evidence="1 2" key="1">
    <citation type="journal article" date="2021" name="Elife">
        <title>Chloroplast acquisition without the gene transfer in kleptoplastic sea slugs, Plakobranchus ocellatus.</title>
        <authorList>
            <person name="Maeda T."/>
            <person name="Takahashi S."/>
            <person name="Yoshida T."/>
            <person name="Shimamura S."/>
            <person name="Takaki Y."/>
            <person name="Nagai Y."/>
            <person name="Toyoda A."/>
            <person name="Suzuki Y."/>
            <person name="Arimoto A."/>
            <person name="Ishii H."/>
            <person name="Satoh N."/>
            <person name="Nishiyama T."/>
            <person name="Hasebe M."/>
            <person name="Maruyama T."/>
            <person name="Minagawa J."/>
            <person name="Obokata J."/>
            <person name="Shigenobu S."/>
        </authorList>
    </citation>
    <scope>NUCLEOTIDE SEQUENCE [LARGE SCALE GENOMIC DNA]</scope>
</reference>